<dbReference type="AlphaFoldDB" id="A0A5P8P142"/>
<evidence type="ECO:0000313" key="2">
    <source>
        <dbReference type="EMBL" id="QFR49384.1"/>
    </source>
</evidence>
<protein>
    <submittedName>
        <fullName evidence="2">DNA repair protein</fullName>
    </submittedName>
</protein>
<feature type="coiled-coil region" evidence="1">
    <location>
        <begin position="165"/>
        <end position="195"/>
    </location>
</feature>
<dbReference type="KEGG" id="sulg:FJR48_06450"/>
<evidence type="ECO:0000313" key="3">
    <source>
        <dbReference type="Proteomes" id="UP000326944"/>
    </source>
</evidence>
<organism evidence="2 3">
    <name type="scientific">Sulfurimonas lithotrophica</name>
    <dbReference type="NCBI Taxonomy" id="2590022"/>
    <lineage>
        <taxon>Bacteria</taxon>
        <taxon>Pseudomonadati</taxon>
        <taxon>Campylobacterota</taxon>
        <taxon>Epsilonproteobacteria</taxon>
        <taxon>Campylobacterales</taxon>
        <taxon>Sulfurimonadaceae</taxon>
        <taxon>Sulfurimonas</taxon>
    </lineage>
</organism>
<accession>A0A5P8P142</accession>
<keyword evidence="3" id="KW-1185">Reference proteome</keyword>
<dbReference type="EMBL" id="CP043617">
    <property type="protein sequence ID" value="QFR49384.1"/>
    <property type="molecule type" value="Genomic_DNA"/>
</dbReference>
<gene>
    <name evidence="2" type="ORF">FJR48_06450</name>
</gene>
<dbReference type="Proteomes" id="UP000326944">
    <property type="component" value="Chromosome"/>
</dbReference>
<sequence length="308" mass="35703">MGLGAKLWNGVKSVAKKTVEVASKAVDYVKEKTSKAWNGITGRTTFNEAEELLAEITDRYDKAKFEYERNMQDITSKLEERINTINYHKTDIYDKHFKRFTDLGNKLHNINIEGKSFLEYFEDSITEVKKLEGVRSKEELYMIDFNNLKASEIFFGIFTLGFFTRKKAKQTLVKVQEEEQRIDEEIEKMKSQVVKIKVILESIENVAMYFETLVMNYSKLLDRFEYGVSSQTQKQVLNGVTLENGKLDFKLIPIVHIDEFRALFNLSIVLKQMSTMGYLTENGEVQTEDIQAVNNIQSKMEKLELLSA</sequence>
<dbReference type="OrthoDB" id="5368529at2"/>
<keyword evidence="1" id="KW-0175">Coiled coil</keyword>
<dbReference type="RefSeq" id="WP_152307327.1">
    <property type="nucleotide sequence ID" value="NZ_CP043617.1"/>
</dbReference>
<proteinExistence type="predicted"/>
<evidence type="ECO:0000256" key="1">
    <source>
        <dbReference type="SAM" id="Coils"/>
    </source>
</evidence>
<name>A0A5P8P142_9BACT</name>
<reference evidence="2 3" key="1">
    <citation type="submission" date="2019-09" db="EMBL/GenBank/DDBJ databases">
        <title>Sulfurimonas gotlandica sp. nov., a chemoautotrophic and psychrotolerant epsilonproteobacterium isolated from a pelagic redoxcline, and an emended description of the genus Sulfurimonas.</title>
        <authorList>
            <person name="Wang S."/>
            <person name="Jiang L."/>
            <person name="Shao S."/>
        </authorList>
    </citation>
    <scope>NUCLEOTIDE SEQUENCE [LARGE SCALE GENOMIC DNA]</scope>
    <source>
        <strain evidence="2 3">GYSZ_1</strain>
    </source>
</reference>